<organism evidence="2 3">
    <name type="scientific">Laodelphax striatellus</name>
    <name type="common">Small brown planthopper</name>
    <name type="synonym">Delphax striatella</name>
    <dbReference type="NCBI Taxonomy" id="195883"/>
    <lineage>
        <taxon>Eukaryota</taxon>
        <taxon>Metazoa</taxon>
        <taxon>Ecdysozoa</taxon>
        <taxon>Arthropoda</taxon>
        <taxon>Hexapoda</taxon>
        <taxon>Insecta</taxon>
        <taxon>Pterygota</taxon>
        <taxon>Neoptera</taxon>
        <taxon>Paraneoptera</taxon>
        <taxon>Hemiptera</taxon>
        <taxon>Auchenorrhyncha</taxon>
        <taxon>Fulgoroidea</taxon>
        <taxon>Delphacidae</taxon>
        <taxon>Criomorphinae</taxon>
        <taxon>Laodelphax</taxon>
    </lineage>
</organism>
<dbReference type="InParanoid" id="A0A482XLY6"/>
<feature type="region of interest" description="Disordered" evidence="1">
    <location>
        <begin position="1"/>
        <end position="35"/>
    </location>
</feature>
<dbReference type="AlphaFoldDB" id="A0A482XLY6"/>
<reference evidence="2 3" key="1">
    <citation type="journal article" date="2017" name="Gigascience">
        <title>Genome sequence of the small brown planthopper, Laodelphax striatellus.</title>
        <authorList>
            <person name="Zhu J."/>
            <person name="Jiang F."/>
            <person name="Wang X."/>
            <person name="Yang P."/>
            <person name="Bao Y."/>
            <person name="Zhao W."/>
            <person name="Wang W."/>
            <person name="Lu H."/>
            <person name="Wang Q."/>
            <person name="Cui N."/>
            <person name="Li J."/>
            <person name="Chen X."/>
            <person name="Luo L."/>
            <person name="Yu J."/>
            <person name="Kang L."/>
            <person name="Cui F."/>
        </authorList>
    </citation>
    <scope>NUCLEOTIDE SEQUENCE [LARGE SCALE GENOMIC DNA]</scope>
    <source>
        <strain evidence="2">Lst14</strain>
    </source>
</reference>
<feature type="compositionally biased region" description="Acidic residues" evidence="1">
    <location>
        <begin position="20"/>
        <end position="30"/>
    </location>
</feature>
<dbReference type="EMBL" id="QKKF02005542">
    <property type="protein sequence ID" value="RZF46853.1"/>
    <property type="molecule type" value="Genomic_DNA"/>
</dbReference>
<keyword evidence="3" id="KW-1185">Reference proteome</keyword>
<proteinExistence type="predicted"/>
<name>A0A482XLY6_LAOST</name>
<feature type="compositionally biased region" description="Basic and acidic residues" evidence="1">
    <location>
        <begin position="7"/>
        <end position="19"/>
    </location>
</feature>
<evidence type="ECO:0000256" key="1">
    <source>
        <dbReference type="SAM" id="MobiDB-lite"/>
    </source>
</evidence>
<gene>
    <name evidence="2" type="ORF">LSTR_LSTR014730</name>
</gene>
<accession>A0A482XLY6</accession>
<evidence type="ECO:0000313" key="2">
    <source>
        <dbReference type="EMBL" id="RZF46853.1"/>
    </source>
</evidence>
<dbReference type="Proteomes" id="UP000291343">
    <property type="component" value="Unassembled WGS sequence"/>
</dbReference>
<evidence type="ECO:0000313" key="3">
    <source>
        <dbReference type="Proteomes" id="UP000291343"/>
    </source>
</evidence>
<sequence>MMLDLEEEKRRTPLRTRYEEEVEEDEEEEATEGRTSCSRRRACLGVHCMQIAYLFSPSLSLPPSSSFLFLYGASFAHATRKKVRKMVPAPKRQTIPPPALSICATRSSFKDALGQTSHLTYLFTTSVCSTREYHVDCS</sequence>
<protein>
    <submittedName>
        <fullName evidence="2">Uncharacterized protein</fullName>
    </submittedName>
</protein>
<comment type="caution">
    <text evidence="2">The sequence shown here is derived from an EMBL/GenBank/DDBJ whole genome shotgun (WGS) entry which is preliminary data.</text>
</comment>